<comment type="caution">
    <text evidence="1">The sequence shown here is derived from an EMBL/GenBank/DDBJ whole genome shotgun (WGS) entry which is preliminary data.</text>
</comment>
<sequence>MLVCPQIAFLIGRLGGGRRERSNISSSEWRLDQYYSRHHARYISPVTTLPAAPPVNAAQCSSFVVGLTFSSGRNSNGKLDLRDGGFSCGGVTCC</sequence>
<evidence type="ECO:0000313" key="2">
    <source>
        <dbReference type="Proteomes" id="UP000324222"/>
    </source>
</evidence>
<name>A0A5B7KM61_PORTR</name>
<organism evidence="1 2">
    <name type="scientific">Portunus trituberculatus</name>
    <name type="common">Swimming crab</name>
    <name type="synonym">Neptunus trituberculatus</name>
    <dbReference type="NCBI Taxonomy" id="210409"/>
    <lineage>
        <taxon>Eukaryota</taxon>
        <taxon>Metazoa</taxon>
        <taxon>Ecdysozoa</taxon>
        <taxon>Arthropoda</taxon>
        <taxon>Crustacea</taxon>
        <taxon>Multicrustacea</taxon>
        <taxon>Malacostraca</taxon>
        <taxon>Eumalacostraca</taxon>
        <taxon>Eucarida</taxon>
        <taxon>Decapoda</taxon>
        <taxon>Pleocyemata</taxon>
        <taxon>Brachyura</taxon>
        <taxon>Eubrachyura</taxon>
        <taxon>Portunoidea</taxon>
        <taxon>Portunidae</taxon>
        <taxon>Portuninae</taxon>
        <taxon>Portunus</taxon>
    </lineage>
</organism>
<protein>
    <submittedName>
        <fullName evidence="1">Uncharacterized protein</fullName>
    </submittedName>
</protein>
<proteinExistence type="predicted"/>
<dbReference type="AlphaFoldDB" id="A0A5B7KM61"/>
<dbReference type="Proteomes" id="UP000324222">
    <property type="component" value="Unassembled WGS sequence"/>
</dbReference>
<reference evidence="1 2" key="1">
    <citation type="submission" date="2019-05" db="EMBL/GenBank/DDBJ databases">
        <title>Another draft genome of Portunus trituberculatus and its Hox gene families provides insights of decapod evolution.</title>
        <authorList>
            <person name="Jeong J.-H."/>
            <person name="Song I."/>
            <person name="Kim S."/>
            <person name="Choi T."/>
            <person name="Kim D."/>
            <person name="Ryu S."/>
            <person name="Kim W."/>
        </authorList>
    </citation>
    <scope>NUCLEOTIDE SEQUENCE [LARGE SCALE GENOMIC DNA]</scope>
    <source>
        <tissue evidence="1">Muscle</tissue>
    </source>
</reference>
<accession>A0A5B7KM61</accession>
<gene>
    <name evidence="1" type="ORF">E2C01_102177</name>
</gene>
<evidence type="ECO:0000313" key="1">
    <source>
        <dbReference type="EMBL" id="MPD06369.1"/>
    </source>
</evidence>
<keyword evidence="2" id="KW-1185">Reference proteome</keyword>
<dbReference type="EMBL" id="VSRR010150817">
    <property type="protein sequence ID" value="MPD06369.1"/>
    <property type="molecule type" value="Genomic_DNA"/>
</dbReference>